<comment type="caution">
    <text evidence="2">The sequence shown here is derived from an EMBL/GenBank/DDBJ whole genome shotgun (WGS) entry which is preliminary data.</text>
</comment>
<evidence type="ECO:0000313" key="2">
    <source>
        <dbReference type="EMBL" id="HIZ75255.1"/>
    </source>
</evidence>
<dbReference type="InterPro" id="IPR005149">
    <property type="entry name" value="Tscrpt_reg_PadR_N"/>
</dbReference>
<evidence type="ECO:0000313" key="3">
    <source>
        <dbReference type="Proteomes" id="UP000824116"/>
    </source>
</evidence>
<protein>
    <submittedName>
        <fullName evidence="2">PadR family transcriptional regulator</fullName>
    </submittedName>
</protein>
<dbReference type="InterPro" id="IPR036390">
    <property type="entry name" value="WH_DNA-bd_sf"/>
</dbReference>
<evidence type="ECO:0000259" key="1">
    <source>
        <dbReference type="Pfam" id="PF03551"/>
    </source>
</evidence>
<dbReference type="InterPro" id="IPR036388">
    <property type="entry name" value="WH-like_DNA-bd_sf"/>
</dbReference>
<dbReference type="PANTHER" id="PTHR33169">
    <property type="entry name" value="PADR-FAMILY TRANSCRIPTIONAL REGULATOR"/>
    <property type="match status" value="1"/>
</dbReference>
<dbReference type="PANTHER" id="PTHR33169:SF14">
    <property type="entry name" value="TRANSCRIPTIONAL REGULATOR RV3488"/>
    <property type="match status" value="1"/>
</dbReference>
<dbReference type="SUPFAM" id="SSF46785">
    <property type="entry name" value="Winged helix' DNA-binding domain"/>
    <property type="match status" value="1"/>
</dbReference>
<organism evidence="2 3">
    <name type="scientific">Candidatus Mediterraneibacter stercoravium</name>
    <dbReference type="NCBI Taxonomy" id="2838685"/>
    <lineage>
        <taxon>Bacteria</taxon>
        <taxon>Bacillati</taxon>
        <taxon>Bacillota</taxon>
        <taxon>Clostridia</taxon>
        <taxon>Lachnospirales</taxon>
        <taxon>Lachnospiraceae</taxon>
        <taxon>Mediterraneibacter</taxon>
    </lineage>
</organism>
<name>A0A9D2GA40_9FIRM</name>
<reference evidence="2" key="1">
    <citation type="journal article" date="2021" name="PeerJ">
        <title>Extensive microbial diversity within the chicken gut microbiome revealed by metagenomics and culture.</title>
        <authorList>
            <person name="Gilroy R."/>
            <person name="Ravi A."/>
            <person name="Getino M."/>
            <person name="Pursley I."/>
            <person name="Horton D.L."/>
            <person name="Alikhan N.F."/>
            <person name="Baker D."/>
            <person name="Gharbi K."/>
            <person name="Hall N."/>
            <person name="Watson M."/>
            <person name="Adriaenssens E.M."/>
            <person name="Foster-Nyarko E."/>
            <person name="Jarju S."/>
            <person name="Secka A."/>
            <person name="Antonio M."/>
            <person name="Oren A."/>
            <person name="Chaudhuri R.R."/>
            <person name="La Ragione R."/>
            <person name="Hildebrand F."/>
            <person name="Pallen M.J."/>
        </authorList>
    </citation>
    <scope>NUCLEOTIDE SEQUENCE</scope>
    <source>
        <strain evidence="2">CHK196-3914</strain>
    </source>
</reference>
<dbReference type="Proteomes" id="UP000824116">
    <property type="component" value="Unassembled WGS sequence"/>
</dbReference>
<accession>A0A9D2GA40</accession>
<sequence>MKKELSKTSANKNIQNFEAQFKKSTTQLLVLHFLSKEEMYAYDIIRKTLELSNNVYKMPLLYNILNRLEEDNYIMQSRREVSKTNRVRVYYKITSNGLQYLLDLKHCYMQLSESVNNILFGEDSTT</sequence>
<gene>
    <name evidence="2" type="ORF">H9723_08470</name>
</gene>
<proteinExistence type="predicted"/>
<dbReference type="AlphaFoldDB" id="A0A9D2GA40"/>
<dbReference type="Gene3D" id="1.10.10.10">
    <property type="entry name" value="Winged helix-like DNA-binding domain superfamily/Winged helix DNA-binding domain"/>
    <property type="match status" value="1"/>
</dbReference>
<feature type="domain" description="Transcription regulator PadR N-terminal" evidence="1">
    <location>
        <begin position="30"/>
        <end position="101"/>
    </location>
</feature>
<dbReference type="Pfam" id="PF03551">
    <property type="entry name" value="PadR"/>
    <property type="match status" value="1"/>
</dbReference>
<reference evidence="2" key="2">
    <citation type="submission" date="2021-04" db="EMBL/GenBank/DDBJ databases">
        <authorList>
            <person name="Gilroy R."/>
        </authorList>
    </citation>
    <scope>NUCLEOTIDE SEQUENCE</scope>
    <source>
        <strain evidence="2">CHK196-3914</strain>
    </source>
</reference>
<dbReference type="InterPro" id="IPR052509">
    <property type="entry name" value="Metal_resp_DNA-bind_regulator"/>
</dbReference>
<dbReference type="EMBL" id="DXAY01000195">
    <property type="protein sequence ID" value="HIZ75255.1"/>
    <property type="molecule type" value="Genomic_DNA"/>
</dbReference>